<name>A0A383S6N1_9ACTN</name>
<evidence type="ECO:0000313" key="5">
    <source>
        <dbReference type="Proteomes" id="UP000263928"/>
    </source>
</evidence>
<evidence type="ECO:0000256" key="1">
    <source>
        <dbReference type="SAM" id="MobiDB-lite"/>
    </source>
</evidence>
<sequence length="589" mass="62784">MAHNRNVHVLRGARRGATGLLAAAVTVLGVLVPGTARADDQASALEVTGVVSGDGTLKVTEEFTFAEGTMPDRLTQRLATTRDGLNATVYSYEISEITADADGSQVGLTSTTDGDYQVITVDASRAEGTSLTISYSVRGAALAGAEVKDAETLTTVQWRMVQGLSVGVGEVSGQFTVDSETPAAIADVGCQAGAPAALTRCSTVQGGTFENPWPVFTNGALGAGQVLELTVKIPSTAVAPDQLLTQRWSLDRAFTARPLQLVVSLGALVLGGALLWGLHRRLGRDHANTSKATSVVARWKPVAAGKVRFSLEDDVRPGEIGTIVDEHVDPVDLTASVLDLAVRGYLRITQLPSESPNKPTDWLLERTSPANGASADELHPYEQKLLDALVGDEHEPVRVSELAPVMGGVVRDIQNDLYDEVVAKGWFSGRPDAARTRWGIAGWTMLALSVVAFVLLVAFTTFGLLGLSLIVVSLGLIYTAQKMPRRTLAGVRVVRGLELLAMELTTKPTDSFPKQDAYEQISSVLPYSVVLGGFGRWLDALAAADDDPGVPDPEDLSWYHAPDDWNLSDLPDSLRNFVTTMQGRLYSRG</sequence>
<feature type="domain" description="Predicted membrane protein YciQ-like C-terminal" evidence="3">
    <location>
        <begin position="313"/>
        <end position="537"/>
    </location>
</feature>
<evidence type="ECO:0000313" key="4">
    <source>
        <dbReference type="EMBL" id="SYZ33029.1"/>
    </source>
</evidence>
<dbReference type="Proteomes" id="UP000263928">
    <property type="component" value="Unassembled WGS sequence"/>
</dbReference>
<proteinExistence type="predicted"/>
<protein>
    <submittedName>
        <fullName evidence="4">Predicted membrane protein (DUF2207)</fullName>
    </submittedName>
</protein>
<dbReference type="EMBL" id="UNQJ01000004">
    <property type="protein sequence ID" value="SYZ33029.1"/>
    <property type="molecule type" value="Genomic_DNA"/>
</dbReference>
<feature type="transmembrane region" description="Helical" evidence="2">
    <location>
        <begin position="462"/>
        <end position="480"/>
    </location>
</feature>
<keyword evidence="2" id="KW-0812">Transmembrane</keyword>
<feature type="transmembrane region" description="Helical" evidence="2">
    <location>
        <begin position="438"/>
        <end position="456"/>
    </location>
</feature>
<keyword evidence="2" id="KW-0472">Membrane</keyword>
<dbReference type="Pfam" id="PF20990">
    <property type="entry name" value="DUF2207_C"/>
    <property type="match status" value="1"/>
</dbReference>
<dbReference type="InterPro" id="IPR048389">
    <property type="entry name" value="YciQ-like_C"/>
</dbReference>
<feature type="transmembrane region" description="Helical" evidence="2">
    <location>
        <begin position="259"/>
        <end position="278"/>
    </location>
</feature>
<keyword evidence="5" id="KW-1185">Reference proteome</keyword>
<reference evidence="5" key="1">
    <citation type="submission" date="2018-08" db="EMBL/GenBank/DDBJ databases">
        <authorList>
            <person name="Hornung B."/>
        </authorList>
    </citation>
    <scope>NUCLEOTIDE SEQUENCE [LARGE SCALE GENOMIC DNA]</scope>
</reference>
<accession>A0A383S6N1</accession>
<evidence type="ECO:0000256" key="2">
    <source>
        <dbReference type="SAM" id="Phobius"/>
    </source>
</evidence>
<gene>
    <name evidence="4" type="ORF">PROPAUS_0940</name>
</gene>
<feature type="region of interest" description="Disordered" evidence="1">
    <location>
        <begin position="354"/>
        <end position="375"/>
    </location>
</feature>
<organism evidence="4 5">
    <name type="scientific">Propionibacterium australiense</name>
    <dbReference type="NCBI Taxonomy" id="119981"/>
    <lineage>
        <taxon>Bacteria</taxon>
        <taxon>Bacillati</taxon>
        <taxon>Actinomycetota</taxon>
        <taxon>Actinomycetes</taxon>
        <taxon>Propionibacteriales</taxon>
        <taxon>Propionibacteriaceae</taxon>
        <taxon>Propionibacterium</taxon>
    </lineage>
</organism>
<dbReference type="AlphaFoldDB" id="A0A383S6N1"/>
<keyword evidence="2" id="KW-1133">Transmembrane helix</keyword>
<evidence type="ECO:0000259" key="3">
    <source>
        <dbReference type="Pfam" id="PF20990"/>
    </source>
</evidence>
<dbReference type="RefSeq" id="WP_119161394.1">
    <property type="nucleotide sequence ID" value="NZ_LR134442.1"/>
</dbReference>